<sequence>MGPWLLRDYIKLIYNRQYFFCQKKQFLLQNLFGGCSIFQGPGSDQQACMPPGQRWKIQVQKSKNPP</sequence>
<organism evidence="1">
    <name type="scientific">Anguilla anguilla</name>
    <name type="common">European freshwater eel</name>
    <name type="synonym">Muraena anguilla</name>
    <dbReference type="NCBI Taxonomy" id="7936"/>
    <lineage>
        <taxon>Eukaryota</taxon>
        <taxon>Metazoa</taxon>
        <taxon>Chordata</taxon>
        <taxon>Craniata</taxon>
        <taxon>Vertebrata</taxon>
        <taxon>Euteleostomi</taxon>
        <taxon>Actinopterygii</taxon>
        <taxon>Neopterygii</taxon>
        <taxon>Teleostei</taxon>
        <taxon>Anguilliformes</taxon>
        <taxon>Anguillidae</taxon>
        <taxon>Anguilla</taxon>
    </lineage>
</organism>
<reference evidence="1" key="1">
    <citation type="submission" date="2014-11" db="EMBL/GenBank/DDBJ databases">
        <authorList>
            <person name="Amaro Gonzalez C."/>
        </authorList>
    </citation>
    <scope>NUCLEOTIDE SEQUENCE</scope>
</reference>
<dbReference type="AlphaFoldDB" id="A0A0E9Y0W6"/>
<protein>
    <submittedName>
        <fullName evidence="1">Uncharacterized protein</fullName>
    </submittedName>
</protein>
<reference evidence="1" key="2">
    <citation type="journal article" date="2015" name="Fish Shellfish Immunol.">
        <title>Early steps in the European eel (Anguilla anguilla)-Vibrio vulnificus interaction in the gills: Role of the RtxA13 toxin.</title>
        <authorList>
            <person name="Callol A."/>
            <person name="Pajuelo D."/>
            <person name="Ebbesson L."/>
            <person name="Teles M."/>
            <person name="MacKenzie S."/>
            <person name="Amaro C."/>
        </authorList>
    </citation>
    <scope>NUCLEOTIDE SEQUENCE</scope>
</reference>
<accession>A0A0E9Y0W6</accession>
<name>A0A0E9Y0W6_ANGAN</name>
<proteinExistence type="predicted"/>
<evidence type="ECO:0000313" key="1">
    <source>
        <dbReference type="EMBL" id="JAI08307.1"/>
    </source>
</evidence>
<dbReference type="PROSITE" id="PS51257">
    <property type="entry name" value="PROKAR_LIPOPROTEIN"/>
    <property type="match status" value="1"/>
</dbReference>
<dbReference type="EMBL" id="GBXM01000271">
    <property type="protein sequence ID" value="JAI08307.1"/>
    <property type="molecule type" value="Transcribed_RNA"/>
</dbReference>